<keyword evidence="3" id="KW-1185">Reference proteome</keyword>
<proteinExistence type="predicted"/>
<accession>A0A9J5VYP4</accession>
<gene>
    <name evidence="2" type="ORF">H5410_064669</name>
</gene>
<comment type="caution">
    <text evidence="2">The sequence shown here is derived from an EMBL/GenBank/DDBJ whole genome shotgun (WGS) entry which is preliminary data.</text>
</comment>
<sequence>MGQISSHLNPRPKGGLPSDTLLASGSVKLVGQKIHSVHRRTGRRHKSVS</sequence>
<name>A0A9J5VYP4_SOLCO</name>
<evidence type="ECO:0000256" key="1">
    <source>
        <dbReference type="SAM" id="MobiDB-lite"/>
    </source>
</evidence>
<organism evidence="2 3">
    <name type="scientific">Solanum commersonii</name>
    <name type="common">Commerson's wild potato</name>
    <name type="synonym">Commerson's nightshade</name>
    <dbReference type="NCBI Taxonomy" id="4109"/>
    <lineage>
        <taxon>Eukaryota</taxon>
        <taxon>Viridiplantae</taxon>
        <taxon>Streptophyta</taxon>
        <taxon>Embryophyta</taxon>
        <taxon>Tracheophyta</taxon>
        <taxon>Spermatophyta</taxon>
        <taxon>Magnoliopsida</taxon>
        <taxon>eudicotyledons</taxon>
        <taxon>Gunneridae</taxon>
        <taxon>Pentapetalae</taxon>
        <taxon>asterids</taxon>
        <taxon>lamiids</taxon>
        <taxon>Solanales</taxon>
        <taxon>Solanaceae</taxon>
        <taxon>Solanoideae</taxon>
        <taxon>Solaneae</taxon>
        <taxon>Solanum</taxon>
    </lineage>
</organism>
<dbReference type="AlphaFoldDB" id="A0A9J5VYP4"/>
<dbReference type="EMBL" id="JACXVP010000163">
    <property type="protein sequence ID" value="KAG5568315.1"/>
    <property type="molecule type" value="Genomic_DNA"/>
</dbReference>
<reference evidence="2" key="1">
    <citation type="submission" date="2020-09" db="EMBL/GenBank/DDBJ databases">
        <title>De no assembly of potato wild relative species, Solanum commersonii.</title>
        <authorList>
            <person name="Cho K."/>
        </authorList>
    </citation>
    <scope>NUCLEOTIDE SEQUENCE</scope>
    <source>
        <strain evidence="2">LZ3.2</strain>
        <tissue evidence="2">Leaf</tissue>
    </source>
</reference>
<feature type="region of interest" description="Disordered" evidence="1">
    <location>
        <begin position="1"/>
        <end position="21"/>
    </location>
</feature>
<evidence type="ECO:0000313" key="3">
    <source>
        <dbReference type="Proteomes" id="UP000824120"/>
    </source>
</evidence>
<evidence type="ECO:0000313" key="2">
    <source>
        <dbReference type="EMBL" id="KAG5568315.1"/>
    </source>
</evidence>
<protein>
    <submittedName>
        <fullName evidence="2">Uncharacterized protein</fullName>
    </submittedName>
</protein>
<dbReference type="Proteomes" id="UP000824120">
    <property type="component" value="Unassembled WGS sequence"/>
</dbReference>